<feature type="transmembrane region" description="Helical" evidence="1">
    <location>
        <begin position="98"/>
        <end position="124"/>
    </location>
</feature>
<feature type="transmembrane region" description="Helical" evidence="1">
    <location>
        <begin position="166"/>
        <end position="193"/>
    </location>
</feature>
<dbReference type="PANTHER" id="PTHR30188">
    <property type="entry name" value="ABC TRANSPORTER PERMEASE PROTEIN-RELATED"/>
    <property type="match status" value="1"/>
</dbReference>
<dbReference type="HOGENOM" id="CLU_1019189_0_0_6"/>
<evidence type="ECO:0000313" key="2">
    <source>
        <dbReference type="EMBL" id="AFL75127.1"/>
    </source>
</evidence>
<dbReference type="RefSeq" id="WP_014779538.1">
    <property type="nucleotide sequence ID" value="NC_018012.1"/>
</dbReference>
<dbReference type="eggNOG" id="COG0767">
    <property type="taxonomic scope" value="Bacteria"/>
</dbReference>
<feature type="transmembrane region" description="Helical" evidence="1">
    <location>
        <begin position="66"/>
        <end position="86"/>
    </location>
</feature>
<reference evidence="2 3" key="1">
    <citation type="submission" date="2012-06" db="EMBL/GenBank/DDBJ databases">
        <title>Complete sequence of Thiocystis violascens DSM 198.</title>
        <authorList>
            <consortium name="US DOE Joint Genome Institute"/>
            <person name="Lucas S."/>
            <person name="Han J."/>
            <person name="Lapidus A."/>
            <person name="Cheng J.-F."/>
            <person name="Goodwin L."/>
            <person name="Pitluck S."/>
            <person name="Peters L."/>
            <person name="Ovchinnikova G."/>
            <person name="Teshima H."/>
            <person name="Detter J.C."/>
            <person name="Han C."/>
            <person name="Tapia R."/>
            <person name="Land M."/>
            <person name="Hauser L."/>
            <person name="Kyrpides N."/>
            <person name="Ivanova N."/>
            <person name="Pagani I."/>
            <person name="Vogl K."/>
            <person name="Liu Z."/>
            <person name="Frigaard N.-U."/>
            <person name="Bryant D."/>
            <person name="Woyke T."/>
        </authorList>
    </citation>
    <scope>NUCLEOTIDE SEQUENCE [LARGE SCALE GENOMIC DNA]</scope>
    <source>
        <strain evidence="3">ATCC 17096 / DSM 198 / 6111</strain>
    </source>
</reference>
<keyword evidence="1" id="KW-1133">Transmembrane helix</keyword>
<keyword evidence="1" id="KW-0812">Transmembrane</keyword>
<keyword evidence="1" id="KW-0472">Membrane</keyword>
<dbReference type="Proteomes" id="UP000006062">
    <property type="component" value="Chromosome"/>
</dbReference>
<evidence type="ECO:0000256" key="1">
    <source>
        <dbReference type="SAM" id="Phobius"/>
    </source>
</evidence>
<dbReference type="OrthoDB" id="5763031at2"/>
<protein>
    <submittedName>
        <fullName evidence="2">ABC-type transport system involved in resistance to organic solvents, permease component</fullName>
    </submittedName>
</protein>
<feature type="transmembrane region" description="Helical" evidence="1">
    <location>
        <begin position="213"/>
        <end position="233"/>
    </location>
</feature>
<dbReference type="EMBL" id="CP003154">
    <property type="protein sequence ID" value="AFL75127.1"/>
    <property type="molecule type" value="Genomic_DNA"/>
</dbReference>
<dbReference type="GO" id="GO:0005548">
    <property type="term" value="F:phospholipid transporter activity"/>
    <property type="evidence" value="ECO:0007669"/>
    <property type="project" value="TreeGrafter"/>
</dbReference>
<dbReference type="InterPro" id="IPR030802">
    <property type="entry name" value="Permease_MalE"/>
</dbReference>
<feature type="transmembrane region" description="Helical" evidence="1">
    <location>
        <begin position="253"/>
        <end position="270"/>
    </location>
</feature>
<dbReference type="KEGG" id="tvi:Thivi_3252"/>
<dbReference type="AlphaFoldDB" id="I3YDQ9"/>
<accession>I3YDQ9</accession>
<organism evidence="2 3">
    <name type="scientific">Thiocystis violascens (strain ATCC 17096 / DSM 198 / 6111)</name>
    <name type="common">Chromatium violascens</name>
    <dbReference type="NCBI Taxonomy" id="765911"/>
    <lineage>
        <taxon>Bacteria</taxon>
        <taxon>Pseudomonadati</taxon>
        <taxon>Pseudomonadota</taxon>
        <taxon>Gammaproteobacteria</taxon>
        <taxon>Chromatiales</taxon>
        <taxon>Chromatiaceae</taxon>
        <taxon>Thiocystis</taxon>
    </lineage>
</organism>
<dbReference type="Pfam" id="PF02405">
    <property type="entry name" value="MlaE"/>
    <property type="match status" value="1"/>
</dbReference>
<dbReference type="GO" id="GO:0043190">
    <property type="term" value="C:ATP-binding cassette (ABC) transporter complex"/>
    <property type="evidence" value="ECO:0007669"/>
    <property type="project" value="InterPro"/>
</dbReference>
<gene>
    <name evidence="2" type="ordered locus">Thivi_3252</name>
</gene>
<evidence type="ECO:0000313" key="3">
    <source>
        <dbReference type="Proteomes" id="UP000006062"/>
    </source>
</evidence>
<name>I3YDQ9_THIV6</name>
<proteinExistence type="predicted"/>
<dbReference type="STRING" id="765911.Thivi_3252"/>
<feature type="transmembrane region" description="Helical" evidence="1">
    <location>
        <begin position="26"/>
        <end position="45"/>
    </location>
</feature>
<keyword evidence="3" id="KW-1185">Reference proteome</keyword>
<sequence length="273" mass="28650">MNQHRPSRALRIDTQPRRPFHGPAGWIEGIGLAGLALLSCGGLYLRILAGRSRLDLPALAVSLRQAGLSILPAITLTSLAVGLILGRQTQRILDQFDLPGLVLVSVIHAVALEFVPILVGILVAGRAGVALAVRQATLTVSGEMDGLLANGIDPIRFTLGPVLLSMLLMSFAFAVWGSLITLGATGLWLWGMAELPPALFLDALTRALGPADLLMSVIKPMFFALLIGLIATVNGTAAGRDPQGIAQAATRTMIGAVAAILFADLFYSLLPRG</sequence>